<dbReference type="InterPro" id="IPR020843">
    <property type="entry name" value="ER"/>
</dbReference>
<dbReference type="Gene3D" id="3.90.180.10">
    <property type="entry name" value="Medium-chain alcohol dehydrogenases, catalytic domain"/>
    <property type="match status" value="1"/>
</dbReference>
<dbReference type="Pfam" id="PF16884">
    <property type="entry name" value="ADH_N_2"/>
    <property type="match status" value="1"/>
</dbReference>
<dbReference type="Pfam" id="PF00107">
    <property type="entry name" value="ADH_zinc_N"/>
    <property type="match status" value="1"/>
</dbReference>
<dbReference type="Gene3D" id="3.40.50.720">
    <property type="entry name" value="NAD(P)-binding Rossmann-like Domain"/>
    <property type="match status" value="1"/>
</dbReference>
<dbReference type="eggNOG" id="KOG1196">
    <property type="taxonomic scope" value="Eukaryota"/>
</dbReference>
<accession>A0A0L0DJX6</accession>
<dbReference type="EMBL" id="GL349475">
    <property type="protein sequence ID" value="KNC52704.1"/>
    <property type="molecule type" value="Genomic_DNA"/>
</dbReference>
<dbReference type="SUPFAM" id="SSF51735">
    <property type="entry name" value="NAD(P)-binding Rossmann-fold domains"/>
    <property type="match status" value="1"/>
</dbReference>
<gene>
    <name evidence="3" type="ORF">AMSG_08582</name>
</gene>
<dbReference type="AlphaFoldDB" id="A0A0L0DJX6"/>
<dbReference type="PANTHER" id="PTHR43205:SF7">
    <property type="entry name" value="PROSTAGLANDIN REDUCTASE 1"/>
    <property type="match status" value="1"/>
</dbReference>
<dbReference type="InterPro" id="IPR011032">
    <property type="entry name" value="GroES-like_sf"/>
</dbReference>
<dbReference type="FunFam" id="3.40.50.720:FF:000121">
    <property type="entry name" value="Prostaglandin reductase 2"/>
    <property type="match status" value="1"/>
</dbReference>
<dbReference type="InterPro" id="IPR036291">
    <property type="entry name" value="NAD(P)-bd_dom_sf"/>
</dbReference>
<dbReference type="GO" id="GO:0016628">
    <property type="term" value="F:oxidoreductase activity, acting on the CH-CH group of donors, NAD or NADP as acceptor"/>
    <property type="evidence" value="ECO:0007669"/>
    <property type="project" value="InterPro"/>
</dbReference>
<organism evidence="3 4">
    <name type="scientific">Thecamonas trahens ATCC 50062</name>
    <dbReference type="NCBI Taxonomy" id="461836"/>
    <lineage>
        <taxon>Eukaryota</taxon>
        <taxon>Apusozoa</taxon>
        <taxon>Apusomonadida</taxon>
        <taxon>Apusomonadidae</taxon>
        <taxon>Thecamonas</taxon>
    </lineage>
</organism>
<dbReference type="OrthoDB" id="809632at2759"/>
<proteinExistence type="predicted"/>
<dbReference type="SMART" id="SM00829">
    <property type="entry name" value="PKS_ER"/>
    <property type="match status" value="1"/>
</dbReference>
<keyword evidence="4" id="KW-1185">Reference proteome</keyword>
<dbReference type="SUPFAM" id="SSF50129">
    <property type="entry name" value="GroES-like"/>
    <property type="match status" value="1"/>
</dbReference>
<dbReference type="PANTHER" id="PTHR43205">
    <property type="entry name" value="PROSTAGLANDIN REDUCTASE"/>
    <property type="match status" value="1"/>
</dbReference>
<dbReference type="InterPro" id="IPR041694">
    <property type="entry name" value="ADH_N_2"/>
</dbReference>
<reference evidence="3 4" key="1">
    <citation type="submission" date="2010-05" db="EMBL/GenBank/DDBJ databases">
        <title>The Genome Sequence of Thecamonas trahens ATCC 50062.</title>
        <authorList>
            <consortium name="The Broad Institute Genome Sequencing Platform"/>
            <person name="Russ C."/>
            <person name="Cuomo C."/>
            <person name="Shea T."/>
            <person name="Young S.K."/>
            <person name="Zeng Q."/>
            <person name="Koehrsen M."/>
            <person name="Haas B."/>
            <person name="Borodovsky M."/>
            <person name="Guigo R."/>
            <person name="Alvarado L."/>
            <person name="Berlin A."/>
            <person name="Bochicchio J."/>
            <person name="Borenstein D."/>
            <person name="Chapman S."/>
            <person name="Chen Z."/>
            <person name="Freedman E."/>
            <person name="Gellesch M."/>
            <person name="Goldberg J."/>
            <person name="Griggs A."/>
            <person name="Gujja S."/>
            <person name="Heilman E."/>
            <person name="Heiman D."/>
            <person name="Hepburn T."/>
            <person name="Howarth C."/>
            <person name="Jen D."/>
            <person name="Larson L."/>
            <person name="Mehta T."/>
            <person name="Park D."/>
            <person name="Pearson M."/>
            <person name="Roberts A."/>
            <person name="Saif S."/>
            <person name="Shenoy N."/>
            <person name="Sisk P."/>
            <person name="Stolte C."/>
            <person name="Sykes S."/>
            <person name="Thomson T."/>
            <person name="Walk T."/>
            <person name="White J."/>
            <person name="Yandava C."/>
            <person name="Burger G."/>
            <person name="Gray M.W."/>
            <person name="Holland P.W.H."/>
            <person name="King N."/>
            <person name="Lang F.B.F."/>
            <person name="Roger A.J."/>
            <person name="Ruiz-Trillo I."/>
            <person name="Lander E."/>
            <person name="Nusbaum C."/>
        </authorList>
    </citation>
    <scope>NUCLEOTIDE SEQUENCE [LARGE SCALE GENOMIC DNA]</scope>
    <source>
        <strain evidence="3 4">ATCC 50062</strain>
    </source>
</reference>
<evidence type="ECO:0000256" key="1">
    <source>
        <dbReference type="ARBA" id="ARBA00023002"/>
    </source>
</evidence>
<evidence type="ECO:0000259" key="2">
    <source>
        <dbReference type="SMART" id="SM00829"/>
    </source>
</evidence>
<dbReference type="InterPro" id="IPR045010">
    <property type="entry name" value="MDR_fam"/>
</dbReference>
<dbReference type="OMA" id="EEKCRYA"/>
<dbReference type="CDD" id="cd05288">
    <property type="entry name" value="PGDH"/>
    <property type="match status" value="1"/>
</dbReference>
<evidence type="ECO:0000313" key="4">
    <source>
        <dbReference type="Proteomes" id="UP000054408"/>
    </source>
</evidence>
<evidence type="ECO:0000313" key="3">
    <source>
        <dbReference type="EMBL" id="KNC52704.1"/>
    </source>
</evidence>
<name>A0A0L0DJX6_THETB</name>
<dbReference type="Proteomes" id="UP000054408">
    <property type="component" value="Unassembled WGS sequence"/>
</dbReference>
<dbReference type="RefSeq" id="XP_013755024.1">
    <property type="nucleotide sequence ID" value="XM_013899570.1"/>
</dbReference>
<protein>
    <submittedName>
        <fullName evidence="3">YfmJ protein</fullName>
    </submittedName>
</protein>
<keyword evidence="1" id="KW-0560">Oxidoreductase</keyword>
<sequence>MSAEATGPNKAVHVISRPEGMVSVDNFAVVEVDEPTAPTAEAPVQLKLEHVSVDPYMRGRMRDAKSYIPPFALGEPGAGGVVARVVAVADDGETAGLAAGDLVVGMLPWVLRQNARPDGLTKVDEAVLGGASSSLLLGVLGLTGLTALLPIEKFSQPEAGKVAFVSGAAGAVGSVAGAVLKAKGCTVYGSAGSDEKCAIAQADCGFDAVFNYKTVGSPGEGLDSVLDGKAIDIYYDNVGGEMLDAVLARMAPNGVIICCGAISQYNKKPEELYGLKNYFNIIGRSLSVHGFIVTNWANEFPAAIGRLAGMLQAGQIPVKETVREGFESVPAAFVDLFKGANVGKMIVSKL</sequence>
<feature type="domain" description="Enoyl reductase (ER)" evidence="2">
    <location>
        <begin position="23"/>
        <end position="347"/>
    </location>
</feature>
<dbReference type="STRING" id="461836.A0A0L0DJX6"/>
<dbReference type="InterPro" id="IPR013149">
    <property type="entry name" value="ADH-like_C"/>
</dbReference>
<dbReference type="GeneID" id="25567242"/>